<dbReference type="CDD" id="cd05233">
    <property type="entry name" value="SDR_c"/>
    <property type="match status" value="1"/>
</dbReference>
<proteinExistence type="inferred from homology"/>
<dbReference type="Gene3D" id="3.40.50.720">
    <property type="entry name" value="NAD(P)-binding Rossmann-like Domain"/>
    <property type="match status" value="1"/>
</dbReference>
<dbReference type="EMBL" id="CAEZYR010000059">
    <property type="protein sequence ID" value="CAB4749004.1"/>
    <property type="molecule type" value="Genomic_DNA"/>
</dbReference>
<dbReference type="Pfam" id="PF13561">
    <property type="entry name" value="adh_short_C2"/>
    <property type="match status" value="1"/>
</dbReference>
<dbReference type="FunFam" id="3.40.50.720:FF:000084">
    <property type="entry name" value="Short-chain dehydrogenase reductase"/>
    <property type="match status" value="1"/>
</dbReference>
<sequence>MTESFTDKVVIVTGGSQGVGLGISRAFLHRDAAVVSCARTPFEHHPAAETDGERARSMHVQADIRDDAQIDHVIERTLERFGRLDVLVNNAGGQPPVDIATASPRFIKAIIELNLTAPMVFAAKAYNAMNLTGGGSIINISSQASMPSGGGGSLAPYGAAKAGLNHMTRSLAVAWGRTVRVNCVSLGWVETEAMADLLLPQNREQWRTTTDRIPVGRMGTPDEIGEICAFLASDAASYLNGTTIWADGGGT</sequence>
<comment type="similarity">
    <text evidence="1">Belongs to the short-chain dehydrogenases/reductases (SDR) family.</text>
</comment>
<name>A0A6J6TQD9_9ZZZZ</name>
<dbReference type="SUPFAM" id="SSF51735">
    <property type="entry name" value="NAD(P)-binding Rossmann-fold domains"/>
    <property type="match status" value="1"/>
</dbReference>
<evidence type="ECO:0000256" key="1">
    <source>
        <dbReference type="ARBA" id="ARBA00006484"/>
    </source>
</evidence>
<dbReference type="InterPro" id="IPR020904">
    <property type="entry name" value="Sc_DH/Rdtase_CS"/>
</dbReference>
<dbReference type="PROSITE" id="PS00061">
    <property type="entry name" value="ADH_SHORT"/>
    <property type="match status" value="1"/>
</dbReference>
<organism evidence="2">
    <name type="scientific">freshwater metagenome</name>
    <dbReference type="NCBI Taxonomy" id="449393"/>
    <lineage>
        <taxon>unclassified sequences</taxon>
        <taxon>metagenomes</taxon>
        <taxon>ecological metagenomes</taxon>
    </lineage>
</organism>
<protein>
    <submittedName>
        <fullName evidence="2">Unannotated protein</fullName>
    </submittedName>
</protein>
<accession>A0A6J6TQD9</accession>
<dbReference type="PANTHER" id="PTHR42760">
    <property type="entry name" value="SHORT-CHAIN DEHYDROGENASES/REDUCTASES FAMILY MEMBER"/>
    <property type="match status" value="1"/>
</dbReference>
<dbReference type="PANTHER" id="PTHR42760:SF132">
    <property type="entry name" value="SHORT-CHAIN DEHYDROGENASE_REDUCTASE FAMILY PROTEIN"/>
    <property type="match status" value="1"/>
</dbReference>
<dbReference type="PRINTS" id="PR00081">
    <property type="entry name" value="GDHRDH"/>
</dbReference>
<dbReference type="AlphaFoldDB" id="A0A6J6TQD9"/>
<gene>
    <name evidence="2" type="ORF">UFOPK2754_01694</name>
</gene>
<reference evidence="2" key="1">
    <citation type="submission" date="2020-05" db="EMBL/GenBank/DDBJ databases">
        <authorList>
            <person name="Chiriac C."/>
            <person name="Salcher M."/>
            <person name="Ghai R."/>
            <person name="Kavagutti S V."/>
        </authorList>
    </citation>
    <scope>NUCLEOTIDE SEQUENCE</scope>
</reference>
<dbReference type="PRINTS" id="PR00080">
    <property type="entry name" value="SDRFAMILY"/>
</dbReference>
<dbReference type="InterPro" id="IPR036291">
    <property type="entry name" value="NAD(P)-bd_dom_sf"/>
</dbReference>
<dbReference type="InterPro" id="IPR002347">
    <property type="entry name" value="SDR_fam"/>
</dbReference>
<evidence type="ECO:0000313" key="2">
    <source>
        <dbReference type="EMBL" id="CAB4749004.1"/>
    </source>
</evidence>
<dbReference type="GO" id="GO:0016616">
    <property type="term" value="F:oxidoreductase activity, acting on the CH-OH group of donors, NAD or NADP as acceptor"/>
    <property type="evidence" value="ECO:0007669"/>
    <property type="project" value="TreeGrafter"/>
</dbReference>